<organism evidence="2 3">
    <name type="scientific">Pontixanthobacter gangjinensis</name>
    <dbReference type="NCBI Taxonomy" id="1028742"/>
    <lineage>
        <taxon>Bacteria</taxon>
        <taxon>Pseudomonadati</taxon>
        <taxon>Pseudomonadota</taxon>
        <taxon>Alphaproteobacteria</taxon>
        <taxon>Sphingomonadales</taxon>
        <taxon>Erythrobacteraceae</taxon>
        <taxon>Pontixanthobacter</taxon>
    </lineage>
</organism>
<evidence type="ECO:0008006" key="4">
    <source>
        <dbReference type="Google" id="ProtNLM"/>
    </source>
</evidence>
<dbReference type="EMBL" id="WTYS01000001">
    <property type="protein sequence ID" value="MXO56669.1"/>
    <property type="molecule type" value="Genomic_DNA"/>
</dbReference>
<comment type="caution">
    <text evidence="2">The sequence shown here is derived from an EMBL/GenBank/DDBJ whole genome shotgun (WGS) entry which is preliminary data.</text>
</comment>
<dbReference type="PANTHER" id="PTHR34219">
    <property type="entry name" value="IRON-REGULATED INNER MEMBRANE PROTEIN-RELATED"/>
    <property type="match status" value="1"/>
</dbReference>
<dbReference type="RefSeq" id="WP_160597841.1">
    <property type="nucleotide sequence ID" value="NZ_WTYS01000001.1"/>
</dbReference>
<keyword evidence="3" id="KW-1185">Reference proteome</keyword>
<gene>
    <name evidence="2" type="ORF">GRI36_07210</name>
</gene>
<evidence type="ECO:0000313" key="2">
    <source>
        <dbReference type="EMBL" id="MXO56669.1"/>
    </source>
</evidence>
<protein>
    <recommendedName>
        <fullName evidence="4">PepSY domain-containing protein</fullName>
    </recommendedName>
</protein>
<evidence type="ECO:0000313" key="3">
    <source>
        <dbReference type="Proteomes" id="UP000468943"/>
    </source>
</evidence>
<proteinExistence type="predicted"/>
<dbReference type="Proteomes" id="UP000468943">
    <property type="component" value="Unassembled WGS sequence"/>
</dbReference>
<sequence length="232" mass="26328">MAKKLWMQRFAKWHIWLGWLVGVPVVMWTVTGLVMVAKPIEEVRGNHLREEAEEQALPSDTNIAVILPDRSDKPVRSVTTAMQGKRPITSFAYMDGSIERFGPDGSLLPLVGEVEARIIVADQIVGGDKVVSSAFFRKDAVPFDFRREMPVWQIALEDGTHVYVNQQTGEIAAVRTQWWRLFDFMWGLHIMDLQDREDTSHPILILFAALGVIGSLLGCILMFRRRKARVNA</sequence>
<dbReference type="OrthoDB" id="9806195at2"/>
<dbReference type="PANTHER" id="PTHR34219:SF3">
    <property type="entry name" value="BLL7967 PROTEIN"/>
    <property type="match status" value="1"/>
</dbReference>
<keyword evidence="1" id="KW-0812">Transmembrane</keyword>
<feature type="transmembrane region" description="Helical" evidence="1">
    <location>
        <begin position="203"/>
        <end position="223"/>
    </location>
</feature>
<dbReference type="InterPro" id="IPR005625">
    <property type="entry name" value="PepSY-ass_TM"/>
</dbReference>
<feature type="transmembrane region" description="Helical" evidence="1">
    <location>
        <begin position="16"/>
        <end position="37"/>
    </location>
</feature>
<accession>A0A6I4SLR3</accession>
<evidence type="ECO:0000256" key="1">
    <source>
        <dbReference type="SAM" id="Phobius"/>
    </source>
</evidence>
<reference evidence="2 3" key="1">
    <citation type="submission" date="2019-12" db="EMBL/GenBank/DDBJ databases">
        <title>Genomic-based taxomic classification of the family Erythrobacteraceae.</title>
        <authorList>
            <person name="Xu L."/>
        </authorList>
    </citation>
    <scope>NUCLEOTIDE SEQUENCE [LARGE SCALE GENOMIC DNA]</scope>
    <source>
        <strain evidence="2 3">JCM 17802</strain>
    </source>
</reference>
<dbReference type="Pfam" id="PF03929">
    <property type="entry name" value="PepSY_TM"/>
    <property type="match status" value="1"/>
</dbReference>
<keyword evidence="1" id="KW-1133">Transmembrane helix</keyword>
<dbReference type="AlphaFoldDB" id="A0A6I4SLR3"/>
<name>A0A6I4SLR3_9SPHN</name>
<keyword evidence="1" id="KW-0472">Membrane</keyword>